<evidence type="ECO:0000313" key="1">
    <source>
        <dbReference type="EMBL" id="GGW77981.1"/>
    </source>
</evidence>
<dbReference type="EMBL" id="BMUE01000021">
    <property type="protein sequence ID" value="GGW77981.1"/>
    <property type="molecule type" value="Genomic_DNA"/>
</dbReference>
<dbReference type="AlphaFoldDB" id="A0A918JHT8"/>
<evidence type="ECO:0000313" key="2">
    <source>
        <dbReference type="Proteomes" id="UP000620224"/>
    </source>
</evidence>
<gene>
    <name evidence="1" type="ORF">GCM10010503_64760</name>
</gene>
<accession>A0A918JHT8</accession>
<organism evidence="1 2">
    <name type="scientific">Streptomyces lucensis JCM 4490</name>
    <dbReference type="NCBI Taxonomy" id="1306176"/>
    <lineage>
        <taxon>Bacteria</taxon>
        <taxon>Bacillati</taxon>
        <taxon>Actinomycetota</taxon>
        <taxon>Actinomycetes</taxon>
        <taxon>Kitasatosporales</taxon>
        <taxon>Streptomycetaceae</taxon>
        <taxon>Streptomyces</taxon>
    </lineage>
</organism>
<protein>
    <submittedName>
        <fullName evidence="1">Uncharacterized protein</fullName>
    </submittedName>
</protein>
<dbReference type="Proteomes" id="UP000620224">
    <property type="component" value="Unassembled WGS sequence"/>
</dbReference>
<reference evidence="1 2" key="1">
    <citation type="journal article" date="2014" name="Int. J. Syst. Evol. Microbiol.">
        <title>Complete genome sequence of Corynebacterium casei LMG S-19264T (=DSM 44701T), isolated from a smear-ripened cheese.</title>
        <authorList>
            <consortium name="US DOE Joint Genome Institute (JGI-PGF)"/>
            <person name="Walter F."/>
            <person name="Albersmeier A."/>
            <person name="Kalinowski J."/>
            <person name="Ruckert C."/>
        </authorList>
    </citation>
    <scope>NUCLEOTIDE SEQUENCE [LARGE SCALE GENOMIC DNA]</scope>
    <source>
        <strain evidence="1 2">JCM 4490</strain>
    </source>
</reference>
<sequence length="212" mass="23398">MGAMVTLASSLTSGSVREASRALLEPGGQARTVSVFGTEALCFYRLNEDEHARREEVSAARVDKLPDLECLLTLPVDVPVPLQSLDSPARRAVRGLPSGAVERDRKTVTRRAVRPLQVDLAVVRASGWRLGLERAGQFAPFCRRAMLLDRLPARLDEVLVEADFYGIGVFVASGDEVELVLEPEDYRPPRHTAAAWWFVEDVYQRLRSAAAV</sequence>
<keyword evidence="2" id="KW-1185">Reference proteome</keyword>
<proteinExistence type="predicted"/>
<name>A0A918JHT8_9ACTN</name>
<comment type="caution">
    <text evidence="1">The sequence shown here is derived from an EMBL/GenBank/DDBJ whole genome shotgun (WGS) entry which is preliminary data.</text>
</comment>